<evidence type="ECO:0000256" key="1">
    <source>
        <dbReference type="ARBA" id="ARBA00003416"/>
    </source>
</evidence>
<keyword evidence="5" id="KW-0472">Membrane</keyword>
<evidence type="ECO:0000256" key="4">
    <source>
        <dbReference type="ARBA" id="ARBA00023172"/>
    </source>
</evidence>
<comment type="function">
    <text evidence="1">Involved in DNA recombination.</text>
</comment>
<keyword evidence="3" id="KW-0175">Coiled coil</keyword>
<evidence type="ECO:0000313" key="7">
    <source>
        <dbReference type="Proteomes" id="UP000063965"/>
    </source>
</evidence>
<dbReference type="PANTHER" id="PTHR30563:SF0">
    <property type="entry name" value="DNA RECOMBINATION PROTEIN RMUC"/>
    <property type="match status" value="1"/>
</dbReference>
<gene>
    <name evidence="6" type="ORF">CleRT_08170</name>
</gene>
<keyword evidence="7" id="KW-1185">Reference proteome</keyword>
<evidence type="ECO:0000313" key="6">
    <source>
        <dbReference type="EMBL" id="AKQ33612.1"/>
    </source>
</evidence>
<name>A0ABM5UUJ6_9COXI</name>
<dbReference type="Gene3D" id="1.20.1260.80">
    <property type="match status" value="1"/>
</dbReference>
<organism evidence="6 7">
    <name type="scientific">Candidatus Coxiella mudrowiae</name>
    <dbReference type="NCBI Taxonomy" id="2054173"/>
    <lineage>
        <taxon>Bacteria</taxon>
        <taxon>Pseudomonadati</taxon>
        <taxon>Pseudomonadota</taxon>
        <taxon>Gammaproteobacteria</taxon>
        <taxon>Legionellales</taxon>
        <taxon>Coxiellaceae</taxon>
        <taxon>Coxiella</taxon>
    </lineage>
</organism>
<comment type="similarity">
    <text evidence="2">Belongs to the RmuC family.</text>
</comment>
<dbReference type="PANTHER" id="PTHR30563">
    <property type="entry name" value="DNA RECOMBINATION PROTEIN RMUC"/>
    <property type="match status" value="1"/>
</dbReference>
<keyword evidence="5" id="KW-0812">Transmembrane</keyword>
<reference evidence="6 7" key="1">
    <citation type="journal article" date="2015" name="Genome Biol. Evol.">
        <title>Distinctive Genome Reduction Rates Revealed by Genomic Analyses of Two Coxiella-Like Endosymbionts in Ticks.</title>
        <authorList>
            <person name="Gottlieb Y."/>
            <person name="Lalzar I."/>
            <person name="Klasson L."/>
        </authorList>
    </citation>
    <scope>NUCLEOTIDE SEQUENCE [LARGE SCALE GENOMIC DNA]</scope>
    <source>
        <strain evidence="6 7">CRt</strain>
    </source>
</reference>
<evidence type="ECO:0000256" key="5">
    <source>
        <dbReference type="SAM" id="Phobius"/>
    </source>
</evidence>
<dbReference type="EMBL" id="CP011126">
    <property type="protein sequence ID" value="AKQ33612.1"/>
    <property type="molecule type" value="Genomic_DNA"/>
</dbReference>
<protein>
    <submittedName>
        <fullName evidence="6">RmuC family protein</fullName>
    </submittedName>
</protein>
<keyword evidence="5" id="KW-1133">Transmembrane helix</keyword>
<sequence length="419" mass="47910">MMDCQSILIILGTSTLISIGVGILIYLAVKQHYRLYKTFGQQLFTIQDRLKHADEQRNFVQLLINQQQKEQNEQRRRFDEHQIKSLKLIQDSLVQNMQSVHEQVGATLATHAKSLGNQVEKLTHETQERLKEISGHVDRKLAEGFEKTTATFTDVVKRLTIIDEAQKKITELSSSVVTLQEILSDKRSRGAFGEVQLTHLIDNMLPKSHYALQHTLSNGKRCDCILFLPEPTGNIVIDAKFPLESYQQIHNTHLSEGERINAEKQFRTDIKKHIRDIANKYIISGETADGAVMFIPAEAVFAEIHASYPDLVEKAHQSRVWLVSPTTMMAILTTARAVLKDAATRKQVHIIREHLNMLSKDFDRFQKRMDNLSRHINMAYEGIAEVQKSSKKITGRFNKIEKVEIPTHVDTLSLKEELT</sequence>
<proteinExistence type="inferred from homology"/>
<evidence type="ECO:0000256" key="2">
    <source>
        <dbReference type="ARBA" id="ARBA00009840"/>
    </source>
</evidence>
<dbReference type="InterPro" id="IPR003798">
    <property type="entry name" value="DNA_recombination_RmuC"/>
</dbReference>
<keyword evidence="4" id="KW-0233">DNA recombination</keyword>
<evidence type="ECO:0000256" key="3">
    <source>
        <dbReference type="ARBA" id="ARBA00023054"/>
    </source>
</evidence>
<feature type="transmembrane region" description="Helical" evidence="5">
    <location>
        <begin position="6"/>
        <end position="29"/>
    </location>
</feature>
<dbReference type="Pfam" id="PF02646">
    <property type="entry name" value="RmuC"/>
    <property type="match status" value="1"/>
</dbReference>
<accession>A0ABM5UUJ6</accession>
<dbReference type="Proteomes" id="UP000063965">
    <property type="component" value="Chromosome"/>
</dbReference>